<proteinExistence type="predicted"/>
<feature type="domain" description="ABC transmembrane type-1" evidence="10">
    <location>
        <begin position="20"/>
        <end position="334"/>
    </location>
</feature>
<evidence type="ECO:0000256" key="2">
    <source>
        <dbReference type="ARBA" id="ARBA00022692"/>
    </source>
</evidence>
<dbReference type="InterPro" id="IPR003439">
    <property type="entry name" value="ABC_transporter-like_ATP-bd"/>
</dbReference>
<dbReference type="CDD" id="cd18584">
    <property type="entry name" value="ABC_6TM_AarD_CydD"/>
    <property type="match status" value="1"/>
</dbReference>
<comment type="subcellular location">
    <subcellularLocation>
        <location evidence="1">Cell membrane</location>
        <topology evidence="1">Multi-pass membrane protein</topology>
    </subcellularLocation>
</comment>
<dbReference type="GO" id="GO:0140359">
    <property type="term" value="F:ABC-type transporter activity"/>
    <property type="evidence" value="ECO:0007669"/>
    <property type="project" value="InterPro"/>
</dbReference>
<feature type="transmembrane region" description="Helical" evidence="8">
    <location>
        <begin position="271"/>
        <end position="292"/>
    </location>
</feature>
<dbReference type="PANTHER" id="PTHR24221:SF590">
    <property type="entry name" value="COMPONENT LINKED WITH THE ASSEMBLY OF CYTOCHROME' TRANSPORT TRANSMEMBRANE ATP-BINDING PROTEIN ABC TRANSPORTER CYDD-RELATED"/>
    <property type="match status" value="1"/>
</dbReference>
<dbReference type="GO" id="GO:0005524">
    <property type="term" value="F:ATP binding"/>
    <property type="evidence" value="ECO:0007669"/>
    <property type="project" value="UniProtKB-KW"/>
</dbReference>
<dbReference type="STRING" id="183763.LP52_16465"/>
<evidence type="ECO:0000313" key="11">
    <source>
        <dbReference type="EMBL" id="KIH97920.1"/>
    </source>
</evidence>
<dbReference type="RefSeq" id="WP_040274713.1">
    <property type="nucleotide sequence ID" value="NZ_JROO01000031.1"/>
</dbReference>
<dbReference type="AlphaFoldDB" id="A0A0C2JG86"/>
<dbReference type="GO" id="GO:0016887">
    <property type="term" value="F:ATP hydrolysis activity"/>
    <property type="evidence" value="ECO:0007669"/>
    <property type="project" value="InterPro"/>
</dbReference>
<keyword evidence="6 8" id="KW-0472">Membrane</keyword>
<feature type="compositionally biased region" description="Basic and acidic residues" evidence="7">
    <location>
        <begin position="349"/>
        <end position="365"/>
    </location>
</feature>
<evidence type="ECO:0000256" key="1">
    <source>
        <dbReference type="ARBA" id="ARBA00004651"/>
    </source>
</evidence>
<dbReference type="EMBL" id="JROO01000031">
    <property type="protein sequence ID" value="KIH97920.1"/>
    <property type="molecule type" value="Genomic_DNA"/>
</dbReference>
<dbReference type="InterPro" id="IPR039421">
    <property type="entry name" value="Type_1_exporter"/>
</dbReference>
<comment type="caution">
    <text evidence="11">The sequence shown here is derived from an EMBL/GenBank/DDBJ whole genome shotgun (WGS) entry which is preliminary data.</text>
</comment>
<dbReference type="PANTHER" id="PTHR24221">
    <property type="entry name" value="ATP-BINDING CASSETTE SUB-FAMILY B"/>
    <property type="match status" value="1"/>
</dbReference>
<dbReference type="InterPro" id="IPR011527">
    <property type="entry name" value="ABC1_TM_dom"/>
</dbReference>
<dbReference type="GO" id="GO:0042883">
    <property type="term" value="P:cysteine transport"/>
    <property type="evidence" value="ECO:0007669"/>
    <property type="project" value="InterPro"/>
</dbReference>
<dbReference type="InterPro" id="IPR017871">
    <property type="entry name" value="ABC_transporter-like_CS"/>
</dbReference>
<evidence type="ECO:0000256" key="7">
    <source>
        <dbReference type="SAM" id="MobiDB-lite"/>
    </source>
</evidence>
<evidence type="ECO:0000256" key="3">
    <source>
        <dbReference type="ARBA" id="ARBA00022741"/>
    </source>
</evidence>
<evidence type="ECO:0000313" key="12">
    <source>
        <dbReference type="Proteomes" id="UP000031675"/>
    </source>
</evidence>
<gene>
    <name evidence="11" type="ORF">LP52_16465</name>
</gene>
<dbReference type="InterPro" id="IPR027417">
    <property type="entry name" value="P-loop_NTPase"/>
</dbReference>
<feature type="transmembrane region" description="Helical" evidence="8">
    <location>
        <begin position="21"/>
        <end position="44"/>
    </location>
</feature>
<name>A0A0C2JG86_9ACTN</name>
<evidence type="ECO:0000256" key="5">
    <source>
        <dbReference type="ARBA" id="ARBA00022989"/>
    </source>
</evidence>
<keyword evidence="12" id="KW-1185">Reference proteome</keyword>
<dbReference type="SUPFAM" id="SSF52540">
    <property type="entry name" value="P-loop containing nucleoside triphosphate hydrolases"/>
    <property type="match status" value="1"/>
</dbReference>
<evidence type="ECO:0000259" key="9">
    <source>
        <dbReference type="PROSITE" id="PS50893"/>
    </source>
</evidence>
<evidence type="ECO:0000256" key="4">
    <source>
        <dbReference type="ARBA" id="ARBA00022840"/>
    </source>
</evidence>
<dbReference type="InterPro" id="IPR036640">
    <property type="entry name" value="ABC1_TM_sf"/>
</dbReference>
<feature type="transmembrane region" description="Helical" evidence="8">
    <location>
        <begin position="56"/>
        <end position="76"/>
    </location>
</feature>
<evidence type="ECO:0000256" key="8">
    <source>
        <dbReference type="SAM" id="Phobius"/>
    </source>
</evidence>
<dbReference type="InterPro" id="IPR003593">
    <property type="entry name" value="AAA+_ATPase"/>
</dbReference>
<dbReference type="GO" id="GO:0005886">
    <property type="term" value="C:plasma membrane"/>
    <property type="evidence" value="ECO:0007669"/>
    <property type="project" value="UniProtKB-SubCell"/>
</dbReference>
<dbReference type="Proteomes" id="UP000031675">
    <property type="component" value="Unassembled WGS sequence"/>
</dbReference>
<sequence length="644" mass="68717">MKPLDPRLVRTARAVRVHLAVTVVTGVAVTAFVLAQAWLLARVISGAAAGMGAAELGWAISAVAAVAVARAAMAYVQETAALRSAAKAKSELRRRLVAHVTGTGGAAELDGHGADSLRPAGSSGAEAVWLSGQAGSEEGTGTPRAGELVTLATRGLDALDDYFARYLPQLVLAVLVPAAVLVVVAGADWISAAVIAVTLPLIPLFMALVGWHTQARTQRQWRLLNRLGGHFLDVVDGLPTLAIFRRAKAQADIIRRITDEHRRTTMATLRVAFLSAFVLELLSTLAVALVAVEIGIRLMYGVLDYQTALLVLILAPEAYLPLREVGSRFHASMEGVAAAEQVFTELERRRASGADDADRTAEKQRPHSRARSRTLPESTQLERRRASGADPGETEGDTRGPHSRAAGAAWIGLEDVRLVYPGRDTPALDRVNLSIDPGRSVLLVGPSGSGKSSLLSLLLRFTEPVSGHILVRDAEGGAPEPDSGAEWIPLESIPADEWRRRIAWVPQSPYLFDDTVAGNIRLGAPEAGMDEVRSAAERAEADEFIRALPEGYGTRLGERGARLSAGQRQRIAVARAFLRDAPIVLLDEPTAHLDPDNAAALRTAVTRLLAGRTGIVVAHDTRWSEAVDRVVPVRGGHVETEAAR</sequence>
<feature type="transmembrane region" description="Helical" evidence="8">
    <location>
        <begin position="189"/>
        <end position="211"/>
    </location>
</feature>
<dbReference type="PROSITE" id="PS00211">
    <property type="entry name" value="ABC_TRANSPORTER_1"/>
    <property type="match status" value="1"/>
</dbReference>
<dbReference type="Pfam" id="PF00664">
    <property type="entry name" value="ABC_membrane"/>
    <property type="match status" value="1"/>
</dbReference>
<keyword evidence="2 8" id="KW-0812">Transmembrane</keyword>
<keyword evidence="5 8" id="KW-1133">Transmembrane helix</keyword>
<evidence type="ECO:0000256" key="6">
    <source>
        <dbReference type="ARBA" id="ARBA00023136"/>
    </source>
</evidence>
<dbReference type="InterPro" id="IPR014216">
    <property type="entry name" value="ABC_transptr_CydD"/>
</dbReference>
<dbReference type="Pfam" id="PF00005">
    <property type="entry name" value="ABC_tran"/>
    <property type="match status" value="1"/>
</dbReference>
<keyword evidence="4" id="KW-0067">ATP-binding</keyword>
<dbReference type="SMART" id="SM00382">
    <property type="entry name" value="AAA"/>
    <property type="match status" value="1"/>
</dbReference>
<evidence type="ECO:0000259" key="10">
    <source>
        <dbReference type="PROSITE" id="PS50929"/>
    </source>
</evidence>
<feature type="domain" description="ABC transporter" evidence="9">
    <location>
        <begin position="411"/>
        <end position="643"/>
    </location>
</feature>
<dbReference type="PROSITE" id="PS50929">
    <property type="entry name" value="ABC_TM1F"/>
    <property type="match status" value="1"/>
</dbReference>
<reference evidence="12" key="1">
    <citation type="journal article" date="2015" name="Chem. Biol.">
        <title>Structure, bioactivity, and resistance mechanism of streptomonomicin, an unusual lasso Peptide from an understudied halophilic actinomycete.</title>
        <authorList>
            <person name="Metelev M."/>
            <person name="Tietz J.I."/>
            <person name="Melby J.O."/>
            <person name="Blair P.M."/>
            <person name="Zhu L."/>
            <person name="Livnat I."/>
            <person name="Severinov K."/>
            <person name="Mitchell D.A."/>
        </authorList>
    </citation>
    <scope>NUCLEOTIDE SEQUENCE [LARGE SCALE GENOMIC DNA]</scope>
    <source>
        <strain evidence="12">YIM 90003</strain>
    </source>
</reference>
<dbReference type="NCBIfam" id="TIGR02857">
    <property type="entry name" value="CydD"/>
    <property type="match status" value="1"/>
</dbReference>
<dbReference type="OrthoDB" id="9806127at2"/>
<protein>
    <submittedName>
        <fullName evidence="11">ABC transporter ATPase</fullName>
    </submittedName>
</protein>
<dbReference type="PROSITE" id="PS50893">
    <property type="entry name" value="ABC_TRANSPORTER_2"/>
    <property type="match status" value="1"/>
</dbReference>
<keyword evidence="3" id="KW-0547">Nucleotide-binding</keyword>
<dbReference type="SUPFAM" id="SSF90123">
    <property type="entry name" value="ABC transporter transmembrane region"/>
    <property type="match status" value="1"/>
</dbReference>
<dbReference type="Gene3D" id="3.40.50.300">
    <property type="entry name" value="P-loop containing nucleotide triphosphate hydrolases"/>
    <property type="match status" value="1"/>
</dbReference>
<feature type="transmembrane region" description="Helical" evidence="8">
    <location>
        <begin position="163"/>
        <end position="183"/>
    </location>
</feature>
<organism evidence="11 12">
    <name type="scientific">Streptomonospora alba</name>
    <dbReference type="NCBI Taxonomy" id="183763"/>
    <lineage>
        <taxon>Bacteria</taxon>
        <taxon>Bacillati</taxon>
        <taxon>Actinomycetota</taxon>
        <taxon>Actinomycetes</taxon>
        <taxon>Streptosporangiales</taxon>
        <taxon>Nocardiopsidaceae</taxon>
        <taxon>Streptomonospora</taxon>
    </lineage>
</organism>
<feature type="region of interest" description="Disordered" evidence="7">
    <location>
        <begin position="349"/>
        <end position="406"/>
    </location>
</feature>
<accession>A0A0C2JG86</accession>
<dbReference type="Gene3D" id="1.20.1560.10">
    <property type="entry name" value="ABC transporter type 1, transmembrane domain"/>
    <property type="match status" value="1"/>
</dbReference>